<feature type="transmembrane region" description="Helical" evidence="1">
    <location>
        <begin position="23"/>
        <end position="44"/>
    </location>
</feature>
<dbReference type="InterPro" id="IPR008523">
    <property type="entry name" value="DUF805"/>
</dbReference>
<dbReference type="EMBL" id="UINC01143765">
    <property type="protein sequence ID" value="SVD32881.1"/>
    <property type="molecule type" value="Genomic_DNA"/>
</dbReference>
<proteinExistence type="predicted"/>
<gene>
    <name evidence="2" type="ORF">METZ01_LOCUS385735</name>
</gene>
<protein>
    <recommendedName>
        <fullName evidence="3">DUF805 domain-containing protein</fullName>
    </recommendedName>
</protein>
<dbReference type="GO" id="GO:0005886">
    <property type="term" value="C:plasma membrane"/>
    <property type="evidence" value="ECO:0007669"/>
    <property type="project" value="TreeGrafter"/>
</dbReference>
<evidence type="ECO:0000313" key="2">
    <source>
        <dbReference type="EMBL" id="SVD32881.1"/>
    </source>
</evidence>
<dbReference type="Pfam" id="PF05656">
    <property type="entry name" value="DUF805"/>
    <property type="match status" value="1"/>
</dbReference>
<dbReference type="AlphaFoldDB" id="A0A382UGN4"/>
<evidence type="ECO:0008006" key="3">
    <source>
        <dbReference type="Google" id="ProtNLM"/>
    </source>
</evidence>
<keyword evidence="1" id="KW-0812">Transmembrane</keyword>
<feature type="transmembrane region" description="Helical" evidence="1">
    <location>
        <begin position="56"/>
        <end position="75"/>
    </location>
</feature>
<keyword evidence="1" id="KW-0472">Membrane</keyword>
<organism evidence="2">
    <name type="scientific">marine metagenome</name>
    <dbReference type="NCBI Taxonomy" id="408172"/>
    <lineage>
        <taxon>unclassified sequences</taxon>
        <taxon>metagenomes</taxon>
        <taxon>ecological metagenomes</taxon>
    </lineage>
</organism>
<evidence type="ECO:0000256" key="1">
    <source>
        <dbReference type="SAM" id="Phobius"/>
    </source>
</evidence>
<accession>A0A382UGN4</accession>
<keyword evidence="1" id="KW-1133">Transmembrane helix</keyword>
<sequence length="116" mass="13468">MKLIIKCLKQYAVFKGTAGRQEFAYFISFSILLQILFLAIDIYFSLGMPNIVEGILWYPLFEISRLVLLLPSLGVTVRRLNDVNRSGWWVLLIFTLIGLIPLFYWCLSKESKSEEN</sequence>
<dbReference type="PANTHER" id="PTHR34980">
    <property type="entry name" value="INNER MEMBRANE PROTEIN-RELATED-RELATED"/>
    <property type="match status" value="1"/>
</dbReference>
<name>A0A382UGN4_9ZZZZ</name>
<reference evidence="2" key="1">
    <citation type="submission" date="2018-05" db="EMBL/GenBank/DDBJ databases">
        <authorList>
            <person name="Lanie J.A."/>
            <person name="Ng W.-L."/>
            <person name="Kazmierczak K.M."/>
            <person name="Andrzejewski T.M."/>
            <person name="Davidsen T.M."/>
            <person name="Wayne K.J."/>
            <person name="Tettelin H."/>
            <person name="Glass J.I."/>
            <person name="Rusch D."/>
            <person name="Podicherti R."/>
            <person name="Tsui H.-C.T."/>
            <person name="Winkler M.E."/>
        </authorList>
    </citation>
    <scope>NUCLEOTIDE SEQUENCE</scope>
</reference>
<dbReference type="PANTHER" id="PTHR34980:SF2">
    <property type="entry name" value="INNER MEMBRANE PROTEIN YHAH-RELATED"/>
    <property type="match status" value="1"/>
</dbReference>
<feature type="transmembrane region" description="Helical" evidence="1">
    <location>
        <begin position="87"/>
        <end position="107"/>
    </location>
</feature>